<dbReference type="GO" id="GO:0004020">
    <property type="term" value="F:adenylylsulfate kinase activity"/>
    <property type="evidence" value="ECO:0007669"/>
    <property type="project" value="UniProtKB-UniRule"/>
</dbReference>
<evidence type="ECO:0000256" key="11">
    <source>
        <dbReference type="ARBA" id="ARBA00029724"/>
    </source>
</evidence>
<dbReference type="Pfam" id="PF01583">
    <property type="entry name" value="APS_kinase"/>
    <property type="match status" value="1"/>
</dbReference>
<evidence type="ECO:0000256" key="13">
    <source>
        <dbReference type="ARBA" id="ARBA00031464"/>
    </source>
</evidence>
<dbReference type="GO" id="GO:0005524">
    <property type="term" value="F:ATP binding"/>
    <property type="evidence" value="ECO:0007669"/>
    <property type="project" value="UniProtKB-UniRule"/>
</dbReference>
<dbReference type="NCBIfam" id="NF003013">
    <property type="entry name" value="PRK03846.1"/>
    <property type="match status" value="1"/>
</dbReference>
<dbReference type="SUPFAM" id="SSF52540">
    <property type="entry name" value="P-loop containing nucleoside triphosphate hydrolases"/>
    <property type="match status" value="1"/>
</dbReference>
<dbReference type="PANTHER" id="PTHR11055">
    <property type="entry name" value="BIFUNCTIONAL 3'-PHOSPHOADENOSINE 5'-PHOSPHOSULFATE SYNTHASE"/>
    <property type="match status" value="1"/>
</dbReference>
<keyword evidence="9 14" id="KW-0418">Kinase</keyword>
<evidence type="ECO:0000256" key="9">
    <source>
        <dbReference type="ARBA" id="ARBA00022777"/>
    </source>
</evidence>
<feature type="binding site" evidence="14">
    <location>
        <begin position="33"/>
        <end position="40"/>
    </location>
    <ligand>
        <name>ATP</name>
        <dbReference type="ChEBI" id="CHEBI:30616"/>
    </ligand>
</feature>
<dbReference type="HAMAP" id="MF_00065">
    <property type="entry name" value="Adenylyl_sulf_kinase"/>
    <property type="match status" value="1"/>
</dbReference>
<keyword evidence="10 14" id="KW-0067">ATP-binding</keyword>
<reference evidence="18" key="1">
    <citation type="submission" date="2014-12" db="EMBL/GenBank/DDBJ databases">
        <authorList>
            <person name="Salcher M.M."/>
        </authorList>
    </citation>
    <scope>NUCLEOTIDE SEQUENCE [LARGE SCALE GENOMIC DNA]</scope>
    <source>
        <strain evidence="18">MMS-10A-171</strain>
    </source>
</reference>
<evidence type="ECO:0000313" key="17">
    <source>
        <dbReference type="EMBL" id="CEN56214.1"/>
    </source>
</evidence>
<evidence type="ECO:0000256" key="3">
    <source>
        <dbReference type="ARBA" id="ARBA00004806"/>
    </source>
</evidence>
<dbReference type="GO" id="GO:0000103">
    <property type="term" value="P:sulfate assimilation"/>
    <property type="evidence" value="ECO:0007669"/>
    <property type="project" value="UniProtKB-UniRule"/>
</dbReference>
<feature type="active site" description="Phosphoserine intermediate" evidence="14">
    <location>
        <position position="107"/>
    </location>
</feature>
<keyword evidence="7 14" id="KW-0808">Transferase</keyword>
<accession>A0A0B7IYR5</accession>
<name>A0A0B7IYR5_9PROT</name>
<dbReference type="CDD" id="cd02027">
    <property type="entry name" value="APSK"/>
    <property type="match status" value="1"/>
</dbReference>
<keyword evidence="8 14" id="KW-0547">Nucleotide-binding</keyword>
<dbReference type="InterPro" id="IPR059117">
    <property type="entry name" value="APS_kinase_dom"/>
</dbReference>
<keyword evidence="14" id="KW-0597">Phosphoprotein</keyword>
<dbReference type="AlphaFoldDB" id="A0A0B7IYR5"/>
<evidence type="ECO:0000256" key="1">
    <source>
        <dbReference type="ARBA" id="ARBA00001823"/>
    </source>
</evidence>
<gene>
    <name evidence="14 17" type="primary">cysC</name>
    <name evidence="17" type="ORF">BN1209_1174</name>
</gene>
<dbReference type="HOGENOM" id="CLU_046932_1_0_4"/>
<dbReference type="EMBL" id="LN794158">
    <property type="protein sequence ID" value="CEN56214.1"/>
    <property type="molecule type" value="Genomic_DNA"/>
</dbReference>
<dbReference type="KEGG" id="mbac:BN1209_1174"/>
<dbReference type="Proteomes" id="UP000056322">
    <property type="component" value="Chromosome 1"/>
</dbReference>
<dbReference type="UniPathway" id="UPA00140">
    <property type="reaction ID" value="UER00205"/>
</dbReference>
<evidence type="ECO:0000313" key="18">
    <source>
        <dbReference type="Proteomes" id="UP000056322"/>
    </source>
</evidence>
<dbReference type="NCBIfam" id="TIGR00455">
    <property type="entry name" value="apsK"/>
    <property type="match status" value="1"/>
</dbReference>
<comment type="function">
    <text evidence="2 14 15">Catalyzes the synthesis of activated sulfate.</text>
</comment>
<evidence type="ECO:0000256" key="12">
    <source>
        <dbReference type="ARBA" id="ARBA00031393"/>
    </source>
</evidence>
<dbReference type="InterPro" id="IPR002891">
    <property type="entry name" value="APS"/>
</dbReference>
<evidence type="ECO:0000256" key="5">
    <source>
        <dbReference type="ARBA" id="ARBA00012121"/>
    </source>
</evidence>
<sequence>MIPKNIHYQKINITRHEREKIKDQTGKVIWLTGLSGSGKSTLANVLEMQLNQLKKHTYILDGDNLRLGLNKDLGFSEEDRAENIRRVAEVAKLMIDAGLIVITAFISPFRSERKMARDLIGTNNFFEVFVDTPLEVCEQRDPKGLYKKARDGFLKNMTGIDSPYEAPIDAEIHYLPDSNYESIISLTLGK</sequence>
<dbReference type="InterPro" id="IPR027417">
    <property type="entry name" value="P-loop_NTPase"/>
</dbReference>
<evidence type="ECO:0000256" key="15">
    <source>
        <dbReference type="RuleBase" id="RU004347"/>
    </source>
</evidence>
<evidence type="ECO:0000256" key="6">
    <source>
        <dbReference type="ARBA" id="ARBA00018163"/>
    </source>
</evidence>
<keyword evidence="18" id="KW-1185">Reference proteome</keyword>
<evidence type="ECO:0000259" key="16">
    <source>
        <dbReference type="Pfam" id="PF01583"/>
    </source>
</evidence>
<organism evidence="17 18">
    <name type="scientific">Candidatus Methylopumilus turicensis</name>
    <dbReference type="NCBI Taxonomy" id="1581680"/>
    <lineage>
        <taxon>Bacteria</taxon>
        <taxon>Pseudomonadati</taxon>
        <taxon>Pseudomonadota</taxon>
        <taxon>Betaproteobacteria</taxon>
        <taxon>Nitrosomonadales</taxon>
        <taxon>Methylophilaceae</taxon>
        <taxon>Candidatus Methylopumilus</taxon>
    </lineage>
</organism>
<proteinExistence type="inferred from homology"/>
<evidence type="ECO:0000256" key="8">
    <source>
        <dbReference type="ARBA" id="ARBA00022741"/>
    </source>
</evidence>
<comment type="catalytic activity">
    <reaction evidence="1 14 15">
        <text>adenosine 5'-phosphosulfate + ATP = 3'-phosphoadenylyl sulfate + ADP + H(+)</text>
        <dbReference type="Rhea" id="RHEA:24152"/>
        <dbReference type="ChEBI" id="CHEBI:15378"/>
        <dbReference type="ChEBI" id="CHEBI:30616"/>
        <dbReference type="ChEBI" id="CHEBI:58243"/>
        <dbReference type="ChEBI" id="CHEBI:58339"/>
        <dbReference type="ChEBI" id="CHEBI:456216"/>
        <dbReference type="EC" id="2.7.1.25"/>
    </reaction>
</comment>
<dbReference type="FunFam" id="3.40.50.300:FF:000212">
    <property type="entry name" value="Adenylyl-sulfate kinase"/>
    <property type="match status" value="1"/>
</dbReference>
<evidence type="ECO:0000256" key="7">
    <source>
        <dbReference type="ARBA" id="ARBA00022679"/>
    </source>
</evidence>
<dbReference type="PANTHER" id="PTHR11055:SF63">
    <property type="entry name" value="ADENYLYL-SULFATE KINASE 1, CHLOROPLASTIC"/>
    <property type="match status" value="1"/>
</dbReference>
<evidence type="ECO:0000256" key="10">
    <source>
        <dbReference type="ARBA" id="ARBA00022840"/>
    </source>
</evidence>
<dbReference type="RefSeq" id="WP_082048408.1">
    <property type="nucleotide sequence ID" value="NZ_LN794158.1"/>
</dbReference>
<feature type="domain" description="APS kinase" evidence="16">
    <location>
        <begin position="26"/>
        <end position="173"/>
    </location>
</feature>
<evidence type="ECO:0000256" key="14">
    <source>
        <dbReference type="HAMAP-Rule" id="MF_00065"/>
    </source>
</evidence>
<dbReference type="Gene3D" id="3.40.50.300">
    <property type="entry name" value="P-loop containing nucleotide triphosphate hydrolases"/>
    <property type="match status" value="1"/>
</dbReference>
<comment type="pathway">
    <text evidence="3 14 15">Sulfur metabolism; hydrogen sulfide biosynthesis; sulfite from sulfate: step 2/3.</text>
</comment>
<evidence type="ECO:0000256" key="4">
    <source>
        <dbReference type="ARBA" id="ARBA00007008"/>
    </source>
</evidence>
<evidence type="ECO:0000256" key="2">
    <source>
        <dbReference type="ARBA" id="ARBA00002632"/>
    </source>
</evidence>
<dbReference type="STRING" id="1581680.BN1209_1174"/>
<dbReference type="GO" id="GO:0070814">
    <property type="term" value="P:hydrogen sulfide biosynthetic process"/>
    <property type="evidence" value="ECO:0007669"/>
    <property type="project" value="UniProtKB-UniRule"/>
</dbReference>
<dbReference type="EC" id="2.7.1.25" evidence="5 14"/>
<protein>
    <recommendedName>
        <fullName evidence="6 14">Adenylyl-sulfate kinase</fullName>
        <ecNumber evidence="5 14">2.7.1.25</ecNumber>
    </recommendedName>
    <alternativeName>
        <fullName evidence="12 14">APS kinase</fullName>
    </alternativeName>
    <alternativeName>
        <fullName evidence="13 14">ATP adenosine-5'-phosphosulfate 3'-phosphotransferase</fullName>
    </alternativeName>
    <alternativeName>
        <fullName evidence="11 14">Adenosine-5'-phosphosulfate kinase</fullName>
    </alternativeName>
</protein>
<dbReference type="OrthoDB" id="9804504at2"/>
<comment type="similarity">
    <text evidence="4 14 15">Belongs to the APS kinase family.</text>
</comment>